<dbReference type="PANTHER" id="PTHR24348">
    <property type="entry name" value="SERINE/THREONINE-PROTEIN KINASE UNC-51-RELATED"/>
    <property type="match status" value="1"/>
</dbReference>
<dbReference type="SUPFAM" id="SSF56112">
    <property type="entry name" value="Protein kinase-like (PK-like)"/>
    <property type="match status" value="1"/>
</dbReference>
<dbReference type="InterPro" id="IPR017441">
    <property type="entry name" value="Protein_kinase_ATP_BS"/>
</dbReference>
<dbReference type="SUPFAM" id="SSF47473">
    <property type="entry name" value="EF-hand"/>
    <property type="match status" value="1"/>
</dbReference>
<evidence type="ECO:0000256" key="1">
    <source>
        <dbReference type="ARBA" id="ARBA00001946"/>
    </source>
</evidence>
<dbReference type="InterPro" id="IPR000719">
    <property type="entry name" value="Prot_kinase_dom"/>
</dbReference>
<evidence type="ECO:0000256" key="5">
    <source>
        <dbReference type="ARBA" id="ARBA00022723"/>
    </source>
</evidence>
<reference evidence="17" key="1">
    <citation type="submission" date="2021-02" db="EMBL/GenBank/DDBJ databases">
        <authorList>
            <person name="Dougan E. K."/>
            <person name="Rhodes N."/>
            <person name="Thang M."/>
            <person name="Chan C."/>
        </authorList>
    </citation>
    <scope>NUCLEOTIDE SEQUENCE</scope>
</reference>
<keyword evidence="10 14" id="KW-0067">ATP-binding</keyword>
<evidence type="ECO:0000313" key="17">
    <source>
        <dbReference type="EMBL" id="CAE8669146.1"/>
    </source>
</evidence>
<feature type="binding site" evidence="14">
    <location>
        <position position="296"/>
    </location>
    <ligand>
        <name>ATP</name>
        <dbReference type="ChEBI" id="CHEBI:30616"/>
    </ligand>
</feature>
<gene>
    <name evidence="17" type="ORF">PGLA2088_LOCUS17107</name>
</gene>
<name>A0A813J904_POLGL</name>
<proteinExistence type="inferred from homology"/>
<evidence type="ECO:0000256" key="7">
    <source>
        <dbReference type="ARBA" id="ARBA00022741"/>
    </source>
</evidence>
<evidence type="ECO:0000256" key="2">
    <source>
        <dbReference type="ARBA" id="ARBA00012513"/>
    </source>
</evidence>
<evidence type="ECO:0000313" key="18">
    <source>
        <dbReference type="Proteomes" id="UP000626109"/>
    </source>
</evidence>
<comment type="catalytic activity">
    <reaction evidence="13">
        <text>L-seryl-[protein] + ATP = O-phospho-L-seryl-[protein] + ADP + H(+)</text>
        <dbReference type="Rhea" id="RHEA:17989"/>
        <dbReference type="Rhea" id="RHEA-COMP:9863"/>
        <dbReference type="Rhea" id="RHEA-COMP:11604"/>
        <dbReference type="ChEBI" id="CHEBI:15378"/>
        <dbReference type="ChEBI" id="CHEBI:29999"/>
        <dbReference type="ChEBI" id="CHEBI:30616"/>
        <dbReference type="ChEBI" id="CHEBI:83421"/>
        <dbReference type="ChEBI" id="CHEBI:456216"/>
        <dbReference type="EC" id="2.7.11.1"/>
    </reaction>
</comment>
<keyword evidence="4" id="KW-0808">Transferase</keyword>
<dbReference type="GO" id="GO:0005737">
    <property type="term" value="C:cytoplasm"/>
    <property type="evidence" value="ECO:0007669"/>
    <property type="project" value="TreeGrafter"/>
</dbReference>
<evidence type="ECO:0000256" key="14">
    <source>
        <dbReference type="PROSITE-ProRule" id="PRU10141"/>
    </source>
</evidence>
<feature type="region of interest" description="Disordered" evidence="15">
    <location>
        <begin position="773"/>
        <end position="796"/>
    </location>
</feature>
<keyword evidence="5" id="KW-0479">Metal-binding</keyword>
<evidence type="ECO:0000256" key="3">
    <source>
        <dbReference type="ARBA" id="ARBA00022527"/>
    </source>
</evidence>
<dbReference type="EC" id="2.7.11.1" evidence="2"/>
<organism evidence="17 18">
    <name type="scientific">Polarella glacialis</name>
    <name type="common">Dinoflagellate</name>
    <dbReference type="NCBI Taxonomy" id="89957"/>
    <lineage>
        <taxon>Eukaryota</taxon>
        <taxon>Sar</taxon>
        <taxon>Alveolata</taxon>
        <taxon>Dinophyceae</taxon>
        <taxon>Suessiales</taxon>
        <taxon>Suessiaceae</taxon>
        <taxon>Polarella</taxon>
    </lineage>
</organism>
<evidence type="ECO:0000256" key="8">
    <source>
        <dbReference type="ARBA" id="ARBA00022777"/>
    </source>
</evidence>
<dbReference type="GO" id="GO:0005524">
    <property type="term" value="F:ATP binding"/>
    <property type="evidence" value="ECO:0007669"/>
    <property type="project" value="UniProtKB-UniRule"/>
</dbReference>
<evidence type="ECO:0000256" key="9">
    <source>
        <dbReference type="ARBA" id="ARBA00022837"/>
    </source>
</evidence>
<dbReference type="Gene3D" id="1.10.238.10">
    <property type="entry name" value="EF-hand"/>
    <property type="match status" value="2"/>
</dbReference>
<dbReference type="PROSITE" id="PS50011">
    <property type="entry name" value="PROTEIN_KINASE_DOM"/>
    <property type="match status" value="1"/>
</dbReference>
<keyword evidence="3" id="KW-0723">Serine/threonine-protein kinase</keyword>
<dbReference type="EMBL" id="CAJNNW010022292">
    <property type="protein sequence ID" value="CAE8669146.1"/>
    <property type="molecule type" value="Genomic_DNA"/>
</dbReference>
<comment type="similarity">
    <text evidence="11">Belongs to the protein kinase superfamily. Ser/Thr protein kinase family. CDPK subfamily.</text>
</comment>
<feature type="compositionally biased region" description="Acidic residues" evidence="15">
    <location>
        <begin position="773"/>
        <end position="786"/>
    </location>
</feature>
<keyword evidence="8" id="KW-0418">Kinase</keyword>
<dbReference type="InterPro" id="IPR011992">
    <property type="entry name" value="EF-hand-dom_pair"/>
</dbReference>
<dbReference type="Proteomes" id="UP000626109">
    <property type="component" value="Unassembled WGS sequence"/>
</dbReference>
<evidence type="ECO:0000259" key="16">
    <source>
        <dbReference type="PROSITE" id="PS50011"/>
    </source>
</evidence>
<dbReference type="PROSITE" id="PS00107">
    <property type="entry name" value="PROTEIN_KINASE_ATP"/>
    <property type="match status" value="1"/>
</dbReference>
<dbReference type="InterPro" id="IPR045269">
    <property type="entry name" value="Atg1-like"/>
</dbReference>
<dbReference type="InterPro" id="IPR008271">
    <property type="entry name" value="Ser/Thr_kinase_AS"/>
</dbReference>
<evidence type="ECO:0000256" key="15">
    <source>
        <dbReference type="SAM" id="MobiDB-lite"/>
    </source>
</evidence>
<feature type="domain" description="Protein kinase" evidence="16">
    <location>
        <begin position="267"/>
        <end position="572"/>
    </location>
</feature>
<evidence type="ECO:0000256" key="13">
    <source>
        <dbReference type="ARBA" id="ARBA00048679"/>
    </source>
</evidence>
<dbReference type="Gene3D" id="3.30.200.20">
    <property type="entry name" value="Phosphorylase Kinase, domain 1"/>
    <property type="match status" value="1"/>
</dbReference>
<dbReference type="GO" id="GO:0010506">
    <property type="term" value="P:regulation of autophagy"/>
    <property type="evidence" value="ECO:0007669"/>
    <property type="project" value="InterPro"/>
</dbReference>
<dbReference type="SMART" id="SM00220">
    <property type="entry name" value="S_TKc"/>
    <property type="match status" value="1"/>
</dbReference>
<protein>
    <recommendedName>
        <fullName evidence="2">non-specific serine/threonine protein kinase</fullName>
        <ecNumber evidence="2">2.7.11.1</ecNumber>
    </recommendedName>
</protein>
<evidence type="ECO:0000256" key="4">
    <source>
        <dbReference type="ARBA" id="ARBA00022679"/>
    </source>
</evidence>
<keyword evidence="7 14" id="KW-0547">Nucleotide-binding</keyword>
<dbReference type="PROSITE" id="PS00108">
    <property type="entry name" value="PROTEIN_KINASE_ST"/>
    <property type="match status" value="1"/>
</dbReference>
<dbReference type="Gene3D" id="1.10.510.10">
    <property type="entry name" value="Transferase(Phosphotransferase) domain 1"/>
    <property type="match status" value="1"/>
</dbReference>
<dbReference type="Pfam" id="PF00069">
    <property type="entry name" value="Pkinase"/>
    <property type="match status" value="1"/>
</dbReference>
<dbReference type="GO" id="GO:0004674">
    <property type="term" value="F:protein serine/threonine kinase activity"/>
    <property type="evidence" value="ECO:0007669"/>
    <property type="project" value="UniProtKB-KW"/>
</dbReference>
<accession>A0A813J904</accession>
<evidence type="ECO:0000256" key="11">
    <source>
        <dbReference type="ARBA" id="ARBA00024334"/>
    </source>
</evidence>
<dbReference type="InterPro" id="IPR011009">
    <property type="entry name" value="Kinase-like_dom_sf"/>
</dbReference>
<comment type="catalytic activity">
    <reaction evidence="12">
        <text>L-threonyl-[protein] + ATP = O-phospho-L-threonyl-[protein] + ADP + H(+)</text>
        <dbReference type="Rhea" id="RHEA:46608"/>
        <dbReference type="Rhea" id="RHEA-COMP:11060"/>
        <dbReference type="Rhea" id="RHEA-COMP:11605"/>
        <dbReference type="ChEBI" id="CHEBI:15378"/>
        <dbReference type="ChEBI" id="CHEBI:30013"/>
        <dbReference type="ChEBI" id="CHEBI:30616"/>
        <dbReference type="ChEBI" id="CHEBI:61977"/>
        <dbReference type="ChEBI" id="CHEBI:456216"/>
        <dbReference type="EC" id="2.7.11.1"/>
    </reaction>
</comment>
<feature type="non-terminal residue" evidence="17">
    <location>
        <position position="891"/>
    </location>
</feature>
<sequence length="891" mass="99519">SLLEMGRTLPGNISRWGGQGSNSLRQKGEESAADEEAVFRPYIQGSEVPDPYVEGRPIPVPDRSGGQASGYRAPQQLHLAEGSAVDYYSKSQGMWVPAVVIAMDGEKGAIKLDLKPMWIDLKTNRHLLRPRTRTSKEKMAQVIEMFMAGDFEEQIIPIFERHAQQTHDIDFLLASPGAGSLSAVQQAILLLEGVPSLSAEVDAFFGCPGCSLNGLRRHYSPTCTDMRFDAFLEICWEIAWQIRAEYSHLLRKKDKVEITFRNLEDVLDITDALGEGAYGKVALGIDKKTKEKRAVKCMQKVPNKDRNYPLTEEQQQLHREQLAREIAHLQMLDHPHIVRLYEHFEDQACIYLVTELCSGGELSQVVDVAKDMTTHLPIVFVADVMSQVLMGIAYVHSRGLLHLDLKGPNIMLMPSSSRTILPGSRQDEAKLHIAQNAGSSARLAAVFANPHAVVIDLGVSQIFKPGDMKVDRPYGTPATMAPEVWRGIVSPKADVWSLGVVLYELLALSLPFKVPYKPSEARDYWDLVKVAPWCELPEGPEVQAPIQLGQCMLQKDRQRRPTAKECLCHPFFADLRAGMSMDEGGVRFPTLSAADVTQAPKMPDHIAARLKNYPTRSTLEQCVRITLARAWSPNRMPSIKKLFERLDLCGMGRLDVRVVRNSLVRSGVHETEATVAVDSLSYNGFISWTEFVAAVMNLGEARWDKYLMRIFHDAQSEGILKRKDIAYLMTANLEEDKVLIDSIMAELTGRSDQGTGIDEKAFRAYFKSKEGEEDQQLNAVDSEDEEERKRREGGYPNLLQQASQVANDVFDFFKGPSKLEDLDKPTLEKNLEKLRELGFTNRATCIEGLKWSKNRVTDDLVATLSQNSQSSVPSPVDTAMATINFSSLASV</sequence>
<dbReference type="AlphaFoldDB" id="A0A813J904"/>
<dbReference type="FunFam" id="3.30.200.20:FF:000315">
    <property type="entry name" value="Calcium-dependent protein kinase 3"/>
    <property type="match status" value="1"/>
</dbReference>
<comment type="caution">
    <text evidence="17">The sequence shown here is derived from an EMBL/GenBank/DDBJ whole genome shotgun (WGS) entry which is preliminary data.</text>
</comment>
<evidence type="ECO:0000256" key="12">
    <source>
        <dbReference type="ARBA" id="ARBA00047899"/>
    </source>
</evidence>
<dbReference type="GO" id="GO:0046872">
    <property type="term" value="F:metal ion binding"/>
    <property type="evidence" value="ECO:0007669"/>
    <property type="project" value="UniProtKB-KW"/>
</dbReference>
<evidence type="ECO:0000256" key="6">
    <source>
        <dbReference type="ARBA" id="ARBA00022737"/>
    </source>
</evidence>
<keyword evidence="9" id="KW-0106">Calcium</keyword>
<keyword evidence="6" id="KW-0677">Repeat</keyword>
<comment type="cofactor">
    <cofactor evidence="1">
        <name>Mg(2+)</name>
        <dbReference type="ChEBI" id="CHEBI:18420"/>
    </cofactor>
</comment>
<feature type="region of interest" description="Disordered" evidence="15">
    <location>
        <begin position="1"/>
        <end position="36"/>
    </location>
</feature>
<evidence type="ECO:0000256" key="10">
    <source>
        <dbReference type="ARBA" id="ARBA00022840"/>
    </source>
</evidence>